<accession>A0A7C9N0K4</accession>
<dbReference type="GO" id="GO:0046306">
    <property type="term" value="P:alkanesulfonate catabolic process"/>
    <property type="evidence" value="ECO:0007669"/>
    <property type="project" value="TreeGrafter"/>
</dbReference>
<sequence length="298" mass="32353">MRIGFGVPVSGTWATPQIMARVATRAEELGYDEVWTFQRLLHPAGTDIGAAYRSVQDPIVSLAYVAALTSRIRLGVAVLNLPFFSPALLGKQLATLQSVSAGRLDAGLGLGWMEEEFIASKVPLERRGKRADEYLTLLRRFWTDDVIEHHGEFYDVVPSRQDPKPETPPPILLGGGAPAALRRAGRLADGWISSSRMLADDLPAMIDQVKEAAAEAGREVTRFVCRGVTRPGKDAGQPLSGPYEKIREDVEALAEKGITEVFHDLNFNPAFGAPDADPAVSLALAEEAMENLAPRAVR</sequence>
<evidence type="ECO:0000256" key="4">
    <source>
        <dbReference type="ARBA" id="ARBA00023033"/>
    </source>
</evidence>
<organism evidence="6 7">
    <name type="scientific">Herbidospora solisilvae</name>
    <dbReference type="NCBI Taxonomy" id="2696284"/>
    <lineage>
        <taxon>Bacteria</taxon>
        <taxon>Bacillati</taxon>
        <taxon>Actinomycetota</taxon>
        <taxon>Actinomycetes</taxon>
        <taxon>Streptosporangiales</taxon>
        <taxon>Streptosporangiaceae</taxon>
        <taxon>Herbidospora</taxon>
    </lineage>
</organism>
<keyword evidence="3 6" id="KW-0560">Oxidoreductase</keyword>
<dbReference type="RefSeq" id="WP_161478292.1">
    <property type="nucleotide sequence ID" value="NZ_WXEW01000001.1"/>
</dbReference>
<reference evidence="6 7" key="1">
    <citation type="submission" date="2020-01" db="EMBL/GenBank/DDBJ databases">
        <title>Herbidospora sp. NEAU-GS84 nov., a novel actinomycete isolated from soil.</title>
        <authorList>
            <person name="Han L."/>
        </authorList>
    </citation>
    <scope>NUCLEOTIDE SEQUENCE [LARGE SCALE GENOMIC DNA]</scope>
    <source>
        <strain evidence="6 7">NEAU-GS84</strain>
    </source>
</reference>
<keyword evidence="4" id="KW-0503">Monooxygenase</keyword>
<dbReference type="InterPro" id="IPR036661">
    <property type="entry name" value="Luciferase-like_sf"/>
</dbReference>
<evidence type="ECO:0000259" key="5">
    <source>
        <dbReference type="Pfam" id="PF00296"/>
    </source>
</evidence>
<evidence type="ECO:0000256" key="3">
    <source>
        <dbReference type="ARBA" id="ARBA00023002"/>
    </source>
</evidence>
<dbReference type="PANTHER" id="PTHR42847:SF4">
    <property type="entry name" value="ALKANESULFONATE MONOOXYGENASE-RELATED"/>
    <property type="match status" value="1"/>
</dbReference>
<evidence type="ECO:0000256" key="1">
    <source>
        <dbReference type="ARBA" id="ARBA00022630"/>
    </source>
</evidence>
<dbReference type="EC" id="1.-.-.-" evidence="6"/>
<keyword evidence="2" id="KW-0288">FMN</keyword>
<name>A0A7C9N0K4_9ACTN</name>
<dbReference type="InterPro" id="IPR050172">
    <property type="entry name" value="SsuD_RutA_monooxygenase"/>
</dbReference>
<dbReference type="SUPFAM" id="SSF51679">
    <property type="entry name" value="Bacterial luciferase-like"/>
    <property type="match status" value="1"/>
</dbReference>
<gene>
    <name evidence="6" type="ORF">GT755_03940</name>
</gene>
<dbReference type="InterPro" id="IPR011251">
    <property type="entry name" value="Luciferase-like_dom"/>
</dbReference>
<dbReference type="NCBIfam" id="TIGR03619">
    <property type="entry name" value="F420_Rv2161c"/>
    <property type="match status" value="1"/>
</dbReference>
<feature type="domain" description="Luciferase-like" evidence="5">
    <location>
        <begin position="16"/>
        <end position="221"/>
    </location>
</feature>
<dbReference type="Proteomes" id="UP000479526">
    <property type="component" value="Unassembled WGS sequence"/>
</dbReference>
<dbReference type="PANTHER" id="PTHR42847">
    <property type="entry name" value="ALKANESULFONATE MONOOXYGENASE"/>
    <property type="match status" value="1"/>
</dbReference>
<dbReference type="AlphaFoldDB" id="A0A7C9N0K4"/>
<dbReference type="Pfam" id="PF00296">
    <property type="entry name" value="Bac_luciferase"/>
    <property type="match status" value="1"/>
</dbReference>
<dbReference type="InterPro" id="IPR019921">
    <property type="entry name" value="Lucif-like_OxRdtase_Rv2161c"/>
</dbReference>
<protein>
    <submittedName>
        <fullName evidence="6">TIGR03619 family F420-dependent LLM class oxidoreductase</fullName>
        <ecNumber evidence="6">1.-.-.-</ecNumber>
    </submittedName>
</protein>
<evidence type="ECO:0000256" key="2">
    <source>
        <dbReference type="ARBA" id="ARBA00022643"/>
    </source>
</evidence>
<dbReference type="EMBL" id="WXEW01000001">
    <property type="protein sequence ID" value="NAS20834.1"/>
    <property type="molecule type" value="Genomic_DNA"/>
</dbReference>
<dbReference type="Gene3D" id="3.20.20.30">
    <property type="entry name" value="Luciferase-like domain"/>
    <property type="match status" value="1"/>
</dbReference>
<comment type="caution">
    <text evidence="6">The sequence shown here is derived from an EMBL/GenBank/DDBJ whole genome shotgun (WGS) entry which is preliminary data.</text>
</comment>
<proteinExistence type="predicted"/>
<keyword evidence="7" id="KW-1185">Reference proteome</keyword>
<keyword evidence="1" id="KW-0285">Flavoprotein</keyword>
<evidence type="ECO:0000313" key="6">
    <source>
        <dbReference type="EMBL" id="NAS20834.1"/>
    </source>
</evidence>
<evidence type="ECO:0000313" key="7">
    <source>
        <dbReference type="Proteomes" id="UP000479526"/>
    </source>
</evidence>
<dbReference type="GO" id="GO:0008726">
    <property type="term" value="F:alkanesulfonate monooxygenase activity"/>
    <property type="evidence" value="ECO:0007669"/>
    <property type="project" value="TreeGrafter"/>
</dbReference>